<dbReference type="RefSeq" id="WP_255922913.1">
    <property type="nucleotide sequence ID" value="NZ_JANFNG010000027.1"/>
</dbReference>
<sequence>MNPADTVPSSGHRSVPHTADLRVEAWGATREECLAEAVRAVVESFVDLTEATAQTSREAEITANSDEDLLVALLEELVYWLDTASEVPVAVDLDAMPGGVRARFRMADADSLPVTGATPKAVTLHQLTFSRGPDGFRCSVTLDV</sequence>
<organism evidence="6 7">
    <name type="scientific">Streptomyces humicola</name>
    <dbReference type="NCBI Taxonomy" id="2953240"/>
    <lineage>
        <taxon>Bacteria</taxon>
        <taxon>Bacillati</taxon>
        <taxon>Actinomycetota</taxon>
        <taxon>Actinomycetes</taxon>
        <taxon>Kitasatosporales</taxon>
        <taxon>Streptomycetaceae</taxon>
        <taxon>Streptomyces</taxon>
    </lineage>
</organism>
<keyword evidence="2" id="KW-0819">tRNA processing</keyword>
<dbReference type="Pfam" id="PF01951">
    <property type="entry name" value="Archease"/>
    <property type="match status" value="1"/>
</dbReference>
<dbReference type="Gene3D" id="3.55.10.10">
    <property type="entry name" value="Archease domain"/>
    <property type="match status" value="1"/>
</dbReference>
<dbReference type="Proteomes" id="UP001057702">
    <property type="component" value="Unassembled WGS sequence"/>
</dbReference>
<dbReference type="PANTHER" id="PTHR12682">
    <property type="entry name" value="ARCHEASE"/>
    <property type="match status" value="1"/>
</dbReference>
<dbReference type="InterPro" id="IPR002804">
    <property type="entry name" value="Archease"/>
</dbReference>
<reference evidence="6" key="1">
    <citation type="submission" date="2022-06" db="EMBL/GenBank/DDBJ databases">
        <title>Draft genome sequence of Streptomyces sp. RB6PN25 isolated from peat swamp forest in Thailand.</title>
        <authorList>
            <person name="Duangmal K."/>
            <person name="Klaysubun C."/>
        </authorList>
    </citation>
    <scope>NUCLEOTIDE SEQUENCE</scope>
    <source>
        <strain evidence="6">RB6PN25</strain>
    </source>
</reference>
<comment type="similarity">
    <text evidence="1">Belongs to the archease family.</text>
</comment>
<evidence type="ECO:0000256" key="4">
    <source>
        <dbReference type="ARBA" id="ARBA00022837"/>
    </source>
</evidence>
<dbReference type="PANTHER" id="PTHR12682:SF11">
    <property type="entry name" value="PROTEIN ARCHEASE"/>
    <property type="match status" value="1"/>
</dbReference>
<evidence type="ECO:0000313" key="6">
    <source>
        <dbReference type="EMBL" id="MCQ4083890.1"/>
    </source>
</evidence>
<gene>
    <name evidence="6" type="ORF">NGB36_25700</name>
</gene>
<feature type="domain" description="Archease" evidence="5">
    <location>
        <begin position="13"/>
        <end position="144"/>
    </location>
</feature>
<evidence type="ECO:0000256" key="1">
    <source>
        <dbReference type="ARBA" id="ARBA00007963"/>
    </source>
</evidence>
<dbReference type="SUPFAM" id="SSF69819">
    <property type="entry name" value="MTH1598-like"/>
    <property type="match status" value="1"/>
</dbReference>
<evidence type="ECO:0000313" key="7">
    <source>
        <dbReference type="Proteomes" id="UP001057702"/>
    </source>
</evidence>
<evidence type="ECO:0000256" key="3">
    <source>
        <dbReference type="ARBA" id="ARBA00022723"/>
    </source>
</evidence>
<dbReference type="InterPro" id="IPR036820">
    <property type="entry name" value="Archease_dom_sf"/>
</dbReference>
<dbReference type="InterPro" id="IPR023572">
    <property type="entry name" value="Archease_dom"/>
</dbReference>
<keyword evidence="4" id="KW-0106">Calcium</keyword>
<evidence type="ECO:0000256" key="2">
    <source>
        <dbReference type="ARBA" id="ARBA00022694"/>
    </source>
</evidence>
<protein>
    <submittedName>
        <fullName evidence="6">Archease</fullName>
    </submittedName>
</protein>
<proteinExistence type="inferred from homology"/>
<name>A0ABT1Q3I1_9ACTN</name>
<accession>A0ABT1Q3I1</accession>
<keyword evidence="7" id="KW-1185">Reference proteome</keyword>
<comment type="caution">
    <text evidence="6">The sequence shown here is derived from an EMBL/GenBank/DDBJ whole genome shotgun (WGS) entry which is preliminary data.</text>
</comment>
<dbReference type="EMBL" id="JANFNG010000027">
    <property type="protein sequence ID" value="MCQ4083890.1"/>
    <property type="molecule type" value="Genomic_DNA"/>
</dbReference>
<keyword evidence="3" id="KW-0479">Metal-binding</keyword>
<evidence type="ECO:0000259" key="5">
    <source>
        <dbReference type="Pfam" id="PF01951"/>
    </source>
</evidence>